<keyword evidence="2" id="KW-1185">Reference proteome</keyword>
<dbReference type="OrthoDB" id="5866325at2"/>
<evidence type="ECO:0000313" key="2">
    <source>
        <dbReference type="Proteomes" id="UP000196138"/>
    </source>
</evidence>
<dbReference type="RefSeq" id="WP_087283858.1">
    <property type="nucleotide sequence ID" value="NZ_CP021455.1"/>
</dbReference>
<proteinExistence type="predicted"/>
<evidence type="ECO:0000313" key="1">
    <source>
        <dbReference type="EMBL" id="ARU06544.1"/>
    </source>
</evidence>
<evidence type="ECO:0008006" key="3">
    <source>
        <dbReference type="Google" id="ProtNLM"/>
    </source>
</evidence>
<dbReference type="AlphaFoldDB" id="A0A1Y0ES97"/>
<dbReference type="KEGG" id="cser:CCO03_00530"/>
<gene>
    <name evidence="1" type="ORF">CCO03_00530</name>
</gene>
<dbReference type="PROSITE" id="PS51257">
    <property type="entry name" value="PROKAR_LIPOPROTEIN"/>
    <property type="match status" value="1"/>
</dbReference>
<accession>A0A1Y0ES97</accession>
<dbReference type="Proteomes" id="UP000196138">
    <property type="component" value="Chromosome"/>
</dbReference>
<protein>
    <recommendedName>
        <fullName evidence="3">Lipoprotein</fullName>
    </recommendedName>
</protein>
<name>A0A1Y0ES97_9BURK</name>
<sequence>MHRLGLALAPLLLVACGSAPTPHGEVQSEAFSTRELIQSDSNRMASLAMRDNLNSLFLLMDKLYRRNPAEWKKTADSPEAAVEFVRIALREGLGWGPLGERRDVAALDLALKPEFQGDRVAAFIYATADSIITAHGGSTSFNLVQGVDAQHVYNAARNMEIAMWVLASRRKADGTPLLLSNEMSAAGRNLSFEREMGKVIGRLDLLASFTTEKYRRAVISYAQGVVAGPFLQFLPVK</sequence>
<reference evidence="1 2" key="1">
    <citation type="submission" date="2017-05" db="EMBL/GenBank/DDBJ databases">
        <authorList>
            <person name="Song R."/>
            <person name="Chenine A.L."/>
            <person name="Ruprecht R.M."/>
        </authorList>
    </citation>
    <scope>NUCLEOTIDE SEQUENCE [LARGE SCALE GENOMIC DNA]</scope>
    <source>
        <strain evidence="1 2">DSM 26136</strain>
    </source>
</reference>
<organism evidence="1 2">
    <name type="scientific">Comamonas serinivorans</name>
    <dbReference type="NCBI Taxonomy" id="1082851"/>
    <lineage>
        <taxon>Bacteria</taxon>
        <taxon>Pseudomonadati</taxon>
        <taxon>Pseudomonadota</taxon>
        <taxon>Betaproteobacteria</taxon>
        <taxon>Burkholderiales</taxon>
        <taxon>Comamonadaceae</taxon>
        <taxon>Comamonas</taxon>
    </lineage>
</organism>
<dbReference type="EMBL" id="CP021455">
    <property type="protein sequence ID" value="ARU06544.1"/>
    <property type="molecule type" value="Genomic_DNA"/>
</dbReference>